<evidence type="ECO:0000313" key="1">
    <source>
        <dbReference type="EMBL" id="CBJ53660.1"/>
    </source>
</evidence>
<sequence>MHAPRGSGRSRTPDVHRRPYRVVPPEKLAAAIAGPGAVGPHRVRSRGPALTGGAFQIQVTGAAAQKL</sequence>
<accession>D8P424</accession>
<gene>
    <name evidence="1" type="ORF">RCFBP_mp20234</name>
</gene>
<reference evidence="1" key="1">
    <citation type="journal article" date="2010" name="BMC Genomics">
        <title>Genomes of three tomato pathogens within the Ralstonia solanacearum species complex reveal significant evolutionary divergence.</title>
        <authorList>
            <person name="Remenant B."/>
            <person name="Coupat-Goutaland B."/>
            <person name="Guidot A."/>
            <person name="Cellier G."/>
            <person name="Wicker E."/>
            <person name="Allen C."/>
            <person name="Fegan M."/>
            <person name="Pruvost O."/>
            <person name="Elbaz M."/>
            <person name="Calteau A."/>
            <person name="Salvignol G."/>
            <person name="Mornico D."/>
            <person name="Mangenot S."/>
            <person name="Barbe V."/>
            <person name="Medigue C."/>
            <person name="Prior P."/>
        </authorList>
    </citation>
    <scope>NUCLEOTIDE SEQUENCE [LARGE SCALE GENOMIC DNA]</scope>
    <source>
        <strain evidence="1">CFBP2957</strain>
        <plasmid evidence="1">RCFBPv3_mp</plasmid>
    </source>
</reference>
<organism evidence="1">
    <name type="scientific">Ralstonia solanacearum CFBP2957</name>
    <dbReference type="NCBI Taxonomy" id="859656"/>
    <lineage>
        <taxon>Bacteria</taxon>
        <taxon>Pseudomonadati</taxon>
        <taxon>Pseudomonadota</taxon>
        <taxon>Betaproteobacteria</taxon>
        <taxon>Burkholderiales</taxon>
        <taxon>Burkholderiaceae</taxon>
        <taxon>Ralstonia</taxon>
        <taxon>Ralstonia solanacearum species complex</taxon>
    </lineage>
</organism>
<proteinExistence type="predicted"/>
<name>D8P424_RALSL</name>
<keyword evidence="1" id="KW-0614">Plasmid</keyword>
<geneLocation type="plasmid" evidence="1">
    <name>RCFBPv3_mp</name>
</geneLocation>
<protein>
    <submittedName>
        <fullName evidence="1">Uncharacterized protein</fullName>
    </submittedName>
</protein>
<dbReference type="EMBL" id="FP885907">
    <property type="protein sequence ID" value="CBJ53660.1"/>
    <property type="molecule type" value="Genomic_DNA"/>
</dbReference>
<dbReference type="AlphaFoldDB" id="D8P424"/>
<reference evidence="1" key="2">
    <citation type="submission" date="2010-02" db="EMBL/GenBank/DDBJ databases">
        <authorList>
            <person name="Genoscope - CEA"/>
        </authorList>
    </citation>
    <scope>NUCLEOTIDE SEQUENCE</scope>
    <source>
        <strain evidence="1">CFBP2957</strain>
        <plasmid evidence="1">RCFBPv3_mp</plasmid>
    </source>
</reference>